<reference evidence="10" key="2">
    <citation type="journal article" date="2016" name="Int. J. Syst. Evol. Microbiol.">
        <title>Caldimicrobium thiodismutans sp. nov., a sulfur-disproportionating bacterium isolated from a hot spring.</title>
        <authorList>
            <person name="Kojima H."/>
            <person name="Umezawa K."/>
            <person name="Fukui M."/>
        </authorList>
    </citation>
    <scope>NUCLEOTIDE SEQUENCE [LARGE SCALE GENOMIC DNA]</scope>
    <source>
        <strain evidence="10">TF1</strain>
    </source>
</reference>
<dbReference type="GO" id="GO:0009425">
    <property type="term" value="C:bacterial-type flagellum basal body"/>
    <property type="evidence" value="ECO:0007669"/>
    <property type="project" value="UniProtKB-SubCell"/>
</dbReference>
<dbReference type="GO" id="GO:0005829">
    <property type="term" value="C:cytosol"/>
    <property type="evidence" value="ECO:0007669"/>
    <property type="project" value="TreeGrafter"/>
</dbReference>
<dbReference type="InterPro" id="IPR053967">
    <property type="entry name" value="LlgE_F_G-like_D1"/>
</dbReference>
<name>A0A0U5BYT5_9BACT</name>
<evidence type="ECO:0000256" key="5">
    <source>
        <dbReference type="RuleBase" id="RU362116"/>
    </source>
</evidence>
<dbReference type="NCBIfam" id="TIGR03506">
    <property type="entry name" value="FlgEFG_subfam"/>
    <property type="match status" value="1"/>
</dbReference>
<dbReference type="Pfam" id="PF06429">
    <property type="entry name" value="Flg_bbr_C"/>
    <property type="match status" value="1"/>
</dbReference>
<evidence type="ECO:0000259" key="6">
    <source>
        <dbReference type="Pfam" id="PF06429"/>
    </source>
</evidence>
<evidence type="ECO:0000259" key="8">
    <source>
        <dbReference type="Pfam" id="PF22692"/>
    </source>
</evidence>
<comment type="subcellular location">
    <subcellularLocation>
        <location evidence="1 5">Bacterial flagellum basal body</location>
    </subcellularLocation>
</comment>
<dbReference type="PROSITE" id="PS00588">
    <property type="entry name" value="FLAGELLA_BB_ROD"/>
    <property type="match status" value="1"/>
</dbReference>
<dbReference type="STRING" id="1653476.THC_1609"/>
<dbReference type="PANTHER" id="PTHR30435:SF1">
    <property type="entry name" value="FLAGELLAR HOOK PROTEIN FLGE"/>
    <property type="match status" value="1"/>
</dbReference>
<feature type="domain" description="Flagellar hook protein FlgE D2" evidence="7">
    <location>
        <begin position="189"/>
        <end position="341"/>
    </location>
</feature>
<keyword evidence="10" id="KW-1185">Reference proteome</keyword>
<dbReference type="RefSeq" id="WP_068515876.1">
    <property type="nucleotide sequence ID" value="NZ_AP014945.1"/>
</dbReference>
<keyword evidence="4 5" id="KW-0975">Bacterial flagellum</keyword>
<comment type="similarity">
    <text evidence="2 5">Belongs to the flagella basal body rod proteins family.</text>
</comment>
<feature type="domain" description="Flagellar hook protein FlgE/F/G-like D1" evidence="8">
    <location>
        <begin position="86"/>
        <end position="116"/>
    </location>
</feature>
<evidence type="ECO:0000313" key="9">
    <source>
        <dbReference type="EMBL" id="BAU23973.1"/>
    </source>
</evidence>
<dbReference type="PANTHER" id="PTHR30435">
    <property type="entry name" value="FLAGELLAR PROTEIN"/>
    <property type="match status" value="1"/>
</dbReference>
<feature type="domain" description="Flagellar basal-body/hook protein C-terminal" evidence="6">
    <location>
        <begin position="416"/>
        <end position="456"/>
    </location>
</feature>
<dbReference type="InterPro" id="IPR037925">
    <property type="entry name" value="FlgE/F/G-like"/>
</dbReference>
<protein>
    <recommendedName>
        <fullName evidence="3 5">Flagellar hook protein FlgE</fullName>
    </recommendedName>
</protein>
<sequence>MSLFGNMYIGYSGLYTDTIATRVSADNIANLNTIAFKGSRTEFASRLVRESEVFGRERGIGSAVKDIRSIFTQGPIQSTDVPTDLAISGKGFFVLADKKGNFYYTRDGQFFINDADKDHFTLQNALGMSLLGADPTATSADLATLKPYIIPKVMSSKATSTLSVELILDARTPVNSQSLLDKYDASLRPDKPLEEGAYNWVFDWYIYDQTGEMIPVKLYVDRGDSANTYEVLFALADPAKDGRGDGKMKGAFLYGTLTFGGGGEIVSADFSQVSLDGTLTPLDLTALGKPKTPLNINGRTQEITLDLGFTVNPDASITRERGSIKMIANAFTQLGFIQDGYPMGIFERIEVINEEGLIKAWYTNQKEIAVARIFLADFSGYEDSLEKLGNGLFRTRPGVTTYFFAPSSAERGRIVSGALEGSNVDLANEMVNLIMLQRSFQSNSRVITTSDQMLEDFLRQR</sequence>
<dbReference type="KEGG" id="cthi:THC_1609"/>
<dbReference type="GO" id="GO:0009424">
    <property type="term" value="C:bacterial-type flagellum hook"/>
    <property type="evidence" value="ECO:0007669"/>
    <property type="project" value="TreeGrafter"/>
</dbReference>
<dbReference type="InterPro" id="IPR010930">
    <property type="entry name" value="Flg_bb/hook_C_dom"/>
</dbReference>
<accession>A0A0U5BYT5</accession>
<organism evidence="9 10">
    <name type="scientific">Caldimicrobium thiodismutans</name>
    <dbReference type="NCBI Taxonomy" id="1653476"/>
    <lineage>
        <taxon>Bacteria</taxon>
        <taxon>Pseudomonadati</taxon>
        <taxon>Thermodesulfobacteriota</taxon>
        <taxon>Thermodesulfobacteria</taxon>
        <taxon>Thermodesulfobacteriales</taxon>
        <taxon>Thermodesulfobacteriaceae</taxon>
        <taxon>Caldimicrobium</taxon>
    </lineage>
</organism>
<dbReference type="AlphaFoldDB" id="A0A0U5BYT5"/>
<dbReference type="EMBL" id="AP014945">
    <property type="protein sequence ID" value="BAU23973.1"/>
    <property type="molecule type" value="Genomic_DNA"/>
</dbReference>
<dbReference type="InterPro" id="IPR020013">
    <property type="entry name" value="Flagellar_FlgE/F/G"/>
</dbReference>
<evidence type="ECO:0000256" key="3">
    <source>
        <dbReference type="ARBA" id="ARBA00019015"/>
    </source>
</evidence>
<keyword evidence="9" id="KW-0282">Flagellum</keyword>
<dbReference type="Pfam" id="PF07559">
    <property type="entry name" value="FlgE_D2"/>
    <property type="match status" value="1"/>
</dbReference>
<dbReference type="Proteomes" id="UP000068196">
    <property type="component" value="Chromosome"/>
</dbReference>
<keyword evidence="9" id="KW-0969">Cilium</keyword>
<comment type="function">
    <text evidence="5">A flexible structure which links the flagellar filament to the drive apparatus in the basal body.</text>
</comment>
<dbReference type="OrthoDB" id="8578401at2"/>
<dbReference type="InterPro" id="IPR019776">
    <property type="entry name" value="Flagellar_basal_body_rod_CS"/>
</dbReference>
<dbReference type="Gene3D" id="2.60.98.20">
    <property type="entry name" value="Flagellar hook protein FlgE"/>
    <property type="match status" value="1"/>
</dbReference>
<reference evidence="9 10" key="1">
    <citation type="journal article" date="2016" name="Int. J. Syst. Evol. Microbiol.">
        <title>Caldimicrobium thiodismutans sp. nov., a sulfur-disproportionating bacterium isolated from a hot spring, and emended description of the genus Caldimicrobium.</title>
        <authorList>
            <person name="Kojima H."/>
            <person name="Umezawa K."/>
            <person name="Fukui M."/>
        </authorList>
    </citation>
    <scope>NUCLEOTIDE SEQUENCE [LARGE SCALE GENOMIC DNA]</scope>
    <source>
        <strain evidence="9 10">TF1</strain>
    </source>
</reference>
<evidence type="ECO:0000259" key="7">
    <source>
        <dbReference type="Pfam" id="PF07559"/>
    </source>
</evidence>
<dbReference type="SUPFAM" id="SSF117143">
    <property type="entry name" value="Flagellar hook protein flgE"/>
    <property type="match status" value="1"/>
</dbReference>
<evidence type="ECO:0000313" key="10">
    <source>
        <dbReference type="Proteomes" id="UP000068196"/>
    </source>
</evidence>
<evidence type="ECO:0000256" key="2">
    <source>
        <dbReference type="ARBA" id="ARBA00009677"/>
    </source>
</evidence>
<evidence type="ECO:0000256" key="4">
    <source>
        <dbReference type="ARBA" id="ARBA00023143"/>
    </source>
</evidence>
<keyword evidence="9" id="KW-0966">Cell projection</keyword>
<proteinExistence type="inferred from homology"/>
<dbReference type="InterPro" id="IPR011491">
    <property type="entry name" value="FlgE_D2"/>
</dbReference>
<dbReference type="GO" id="GO:0071978">
    <property type="term" value="P:bacterial-type flagellum-dependent swarming motility"/>
    <property type="evidence" value="ECO:0007669"/>
    <property type="project" value="TreeGrafter"/>
</dbReference>
<dbReference type="InterPro" id="IPR037058">
    <property type="entry name" value="Falgellar_hook_FlgE_sf"/>
</dbReference>
<dbReference type="Pfam" id="PF22692">
    <property type="entry name" value="LlgE_F_G_D1"/>
    <property type="match status" value="1"/>
</dbReference>
<dbReference type="PATRIC" id="fig|1653476.3.peg.1676"/>
<gene>
    <name evidence="9" type="ORF">THC_1609</name>
</gene>
<evidence type="ECO:0000256" key="1">
    <source>
        <dbReference type="ARBA" id="ARBA00004117"/>
    </source>
</evidence>